<feature type="transmembrane region" description="Helical" evidence="1">
    <location>
        <begin position="589"/>
        <end position="612"/>
    </location>
</feature>
<feature type="transmembrane region" description="Helical" evidence="1">
    <location>
        <begin position="436"/>
        <end position="454"/>
    </location>
</feature>
<feature type="transmembrane region" description="Helical" evidence="1">
    <location>
        <begin position="562"/>
        <end position="582"/>
    </location>
</feature>
<feature type="transmembrane region" description="Helical" evidence="1">
    <location>
        <begin position="79"/>
        <end position="96"/>
    </location>
</feature>
<feature type="transmembrane region" description="Helical" evidence="1">
    <location>
        <begin position="474"/>
        <end position="493"/>
    </location>
</feature>
<dbReference type="PANTHER" id="PTHR43849:SF2">
    <property type="entry name" value="BLL3936 PROTEIN"/>
    <property type="match status" value="1"/>
</dbReference>
<keyword evidence="1" id="KW-1133">Transmembrane helix</keyword>
<gene>
    <name evidence="3" type="ORF">HMPREF9432_00533</name>
</gene>
<sequence length="660" mass="69567">MPRLPAGGLVFFFTEDVICCMTDQNTVNADAILKKYDRESNTVHYTGWPKKVVAAIAITFSIFQIYTATFGVLDAQLQRAVHLGFGLALAYLLYPFRRAWARDHFFHPIDVAFAILGAAAPAYIVIQYRELVTRAGSVTMPDVIVGGIGILLVIEATRRVVGLPMVTVVLFFLAYAFLGPYMPGVLAHRGLSLEQLVSHLYFTTEGIFGIPLGVSSTFIFLFILFGAYLESTGLGKFFIDLANAVAGWASGGPAKVAVLSSGLMGTVSGSSVANVVGTGSLTIPMMKKLGYDANFAGAVEAAASTGGQLMPPVMGAAAFLMAEFVGVPYIEVVKAAAIPALLYFTGVWLGVHFEAKRKNLRGIPRSELPHPLTLLKERGHLAIPLIVIVYLLVSGYTPMRAALVAIVLSIACAMLRKSTRMKPIEIVYGLERGAKAVLGVLIACAAAGIIIGVVTKTGVGLRLASGLIDAAGGMLLPAMFFTMITAIVLGMGVPTTANYVITSTIAAPALVQMGVPLLAAHMFVFYFGIIADVTPPVALAAYAGAGISGGNPLRTGVHASKLAIAAFIIPYIFVLSPVILMVDAEPFTLIVATLSALIGMIAVSSALCGFLADHCRLYERVLLIAAGLLMIKPGGTTDMIGLAVFAVILAMQSMRVKKAA</sequence>
<dbReference type="NCBIfam" id="TIGR02123">
    <property type="entry name" value="TRAP_fused"/>
    <property type="match status" value="1"/>
</dbReference>
<proteinExistence type="predicted"/>
<keyword evidence="1" id="KW-0472">Membrane</keyword>
<evidence type="ECO:0000313" key="3">
    <source>
        <dbReference type="EMBL" id="EHG26032.1"/>
    </source>
</evidence>
<evidence type="ECO:0000313" key="4">
    <source>
        <dbReference type="Proteomes" id="UP000003175"/>
    </source>
</evidence>
<feature type="transmembrane region" description="Helical" evidence="1">
    <location>
        <begin position="624"/>
        <end position="650"/>
    </location>
</feature>
<dbReference type="Pfam" id="PF06808">
    <property type="entry name" value="DctM"/>
    <property type="match status" value="1"/>
</dbReference>
<dbReference type="EMBL" id="ADGH01000003">
    <property type="protein sequence ID" value="EHG26032.1"/>
    <property type="molecule type" value="Genomic_DNA"/>
</dbReference>
<dbReference type="InterPro" id="IPR010656">
    <property type="entry name" value="DctM"/>
</dbReference>
<organism evidence="3 4">
    <name type="scientific">Selenomonas noxia F0398</name>
    <dbReference type="NCBI Taxonomy" id="702437"/>
    <lineage>
        <taxon>Bacteria</taxon>
        <taxon>Bacillati</taxon>
        <taxon>Bacillota</taxon>
        <taxon>Negativicutes</taxon>
        <taxon>Selenomonadales</taxon>
        <taxon>Selenomonadaceae</taxon>
        <taxon>Selenomonas</taxon>
    </lineage>
</organism>
<feature type="transmembrane region" description="Helical" evidence="1">
    <location>
        <begin position="161"/>
        <end position="186"/>
    </location>
</feature>
<feature type="domain" description="TRAP C4-dicarboxylate transport system permease DctM subunit" evidence="2">
    <location>
        <begin position="148"/>
        <end position="586"/>
    </location>
</feature>
<feature type="transmembrane region" description="Helical" evidence="1">
    <location>
        <begin position="206"/>
        <end position="229"/>
    </location>
</feature>
<protein>
    <recommendedName>
        <fullName evidence="2">TRAP C4-dicarboxylate transport system permease DctM subunit domain-containing protein</fullName>
    </recommendedName>
</protein>
<dbReference type="Proteomes" id="UP000003175">
    <property type="component" value="Unassembled WGS sequence"/>
</dbReference>
<dbReference type="PANTHER" id="PTHR43849">
    <property type="entry name" value="BLL3936 PROTEIN"/>
    <property type="match status" value="1"/>
</dbReference>
<evidence type="ECO:0000256" key="1">
    <source>
        <dbReference type="SAM" id="Phobius"/>
    </source>
</evidence>
<accession>A0ABP2MSW2</accession>
<feature type="transmembrane region" description="Helical" evidence="1">
    <location>
        <begin position="336"/>
        <end position="353"/>
    </location>
</feature>
<feature type="transmembrane region" description="Helical" evidence="1">
    <location>
        <begin position="132"/>
        <end position="154"/>
    </location>
</feature>
<dbReference type="InterPro" id="IPR011853">
    <property type="entry name" value="TRAP_DctM-Dct_fused"/>
</dbReference>
<keyword evidence="4" id="KW-1185">Reference proteome</keyword>
<keyword evidence="1" id="KW-0812">Transmembrane</keyword>
<reference evidence="3 4" key="1">
    <citation type="submission" date="2011-08" db="EMBL/GenBank/DDBJ databases">
        <title>The Genome Sequence of Selenomonas noxia F0398.</title>
        <authorList>
            <consortium name="The Broad Institute Genome Sequencing Platform"/>
            <person name="Earl A."/>
            <person name="Ward D."/>
            <person name="Feldgarden M."/>
            <person name="Gevers D."/>
            <person name="Izard J."/>
            <person name="Ganesan A."/>
            <person name="Blanton J.M."/>
            <person name="Baranova O.V."/>
            <person name="Tanner A.C."/>
            <person name="Dewhirst F.E."/>
            <person name="Young S.K."/>
            <person name="Zeng Q."/>
            <person name="Gargeya S."/>
            <person name="Fitzgerald M."/>
            <person name="Haas B."/>
            <person name="Abouelleil A."/>
            <person name="Alvarado L."/>
            <person name="Arachchi H.M."/>
            <person name="Berlin A."/>
            <person name="Brown A."/>
            <person name="Chapman S.B."/>
            <person name="Chen Z."/>
            <person name="Dunbar C."/>
            <person name="Freedman E."/>
            <person name="Gearin G."/>
            <person name="Gellesch M."/>
            <person name="Goldberg J."/>
            <person name="Griggs A."/>
            <person name="Gujja S."/>
            <person name="Heiman D."/>
            <person name="Howarth C."/>
            <person name="Larson L."/>
            <person name="Lui A."/>
            <person name="MacDonald P.J.P."/>
            <person name="Montmayeur A."/>
            <person name="Murphy C."/>
            <person name="Neiman D."/>
            <person name="Pearson M."/>
            <person name="Priest M."/>
            <person name="Roberts A."/>
            <person name="Saif S."/>
            <person name="Shea T."/>
            <person name="Shenoy N."/>
            <person name="Sisk P."/>
            <person name="Stolte C."/>
            <person name="Sykes S."/>
            <person name="Wortman J."/>
            <person name="Nusbaum C."/>
            <person name="Birren B."/>
        </authorList>
    </citation>
    <scope>NUCLEOTIDE SEQUENCE [LARGE SCALE GENOMIC DNA]</scope>
    <source>
        <strain evidence="3 4">F0398</strain>
    </source>
</reference>
<feature type="transmembrane region" description="Helical" evidence="1">
    <location>
        <begin position="52"/>
        <end position="73"/>
    </location>
</feature>
<comment type="caution">
    <text evidence="3">The sequence shown here is derived from an EMBL/GenBank/DDBJ whole genome shotgun (WGS) entry which is preliminary data.</text>
</comment>
<feature type="transmembrane region" description="Helical" evidence="1">
    <location>
        <begin position="108"/>
        <end position="126"/>
    </location>
</feature>
<feature type="transmembrane region" description="Helical" evidence="1">
    <location>
        <begin position="374"/>
        <end position="393"/>
    </location>
</feature>
<name>A0ABP2MSW2_9FIRM</name>
<evidence type="ECO:0000259" key="2">
    <source>
        <dbReference type="Pfam" id="PF06808"/>
    </source>
</evidence>